<organism evidence="5 6">
    <name type="scientific">Caballeronia jiangsuensis</name>
    <dbReference type="NCBI Taxonomy" id="1458357"/>
    <lineage>
        <taxon>Bacteria</taxon>
        <taxon>Pseudomonadati</taxon>
        <taxon>Pseudomonadota</taxon>
        <taxon>Betaproteobacteria</taxon>
        <taxon>Burkholderiales</taxon>
        <taxon>Burkholderiaceae</taxon>
        <taxon>Caballeronia</taxon>
    </lineage>
</organism>
<keyword evidence="6" id="KW-1185">Reference proteome</keyword>
<reference evidence="5 6" key="1">
    <citation type="journal article" date="2024" name="Chem. Sci.">
        <title>Discovery of megapolipeptins by genome mining of a Burkholderiales bacteria collection.</title>
        <authorList>
            <person name="Paulo B.S."/>
            <person name="Recchia M.J.J."/>
            <person name="Lee S."/>
            <person name="Fergusson C.H."/>
            <person name="Romanowski S.B."/>
            <person name="Hernandez A."/>
            <person name="Krull N."/>
            <person name="Liu D.Y."/>
            <person name="Cavanagh H."/>
            <person name="Bos A."/>
            <person name="Gray C.A."/>
            <person name="Murphy B.T."/>
            <person name="Linington R.G."/>
            <person name="Eustaquio A.S."/>
        </authorList>
    </citation>
    <scope>NUCLEOTIDE SEQUENCE [LARGE SCALE GENOMIC DNA]</scope>
    <source>
        <strain evidence="5 6">RL17-374-BIF-D</strain>
    </source>
</reference>
<evidence type="ECO:0000313" key="5">
    <source>
        <dbReference type="EMBL" id="MFM0519911.1"/>
    </source>
</evidence>
<dbReference type="InterPro" id="IPR005623">
    <property type="entry name" value="Chaperone_NapD_NO3_reduct"/>
</dbReference>
<keyword evidence="3 4" id="KW-0143">Chaperone</keyword>
<dbReference type="Pfam" id="PF03927">
    <property type="entry name" value="NapD"/>
    <property type="match status" value="1"/>
</dbReference>
<dbReference type="HAMAP" id="MF_02200">
    <property type="entry name" value="NapD"/>
    <property type="match status" value="1"/>
</dbReference>
<name>A0ABW9CPG6_9BURK</name>
<comment type="subunit">
    <text evidence="4">Interacts with the cytoplasmic NapA precursor.</text>
</comment>
<evidence type="ECO:0000256" key="4">
    <source>
        <dbReference type="HAMAP-Rule" id="MF_02200"/>
    </source>
</evidence>
<comment type="function">
    <text evidence="4">Chaperone for NapA, the catalytic subunit of the periplasmic nitrate reductase. It binds directly and specifically to the twin-arginine signal peptide of NapA, preventing premature interaction with the Tat translocase and premature export.</text>
</comment>
<dbReference type="PANTHER" id="PTHR38603">
    <property type="entry name" value="CHAPERONE NAPD"/>
    <property type="match status" value="1"/>
</dbReference>
<proteinExistence type="inferred from homology"/>
<dbReference type="EMBL" id="JAQQDB010000019">
    <property type="protein sequence ID" value="MFM0519911.1"/>
    <property type="molecule type" value="Genomic_DNA"/>
</dbReference>
<evidence type="ECO:0000313" key="6">
    <source>
        <dbReference type="Proteomes" id="UP001629462"/>
    </source>
</evidence>
<comment type="subcellular location">
    <subcellularLocation>
        <location evidence="1 4">Cytoplasm</location>
    </subcellularLocation>
</comment>
<comment type="similarity">
    <text evidence="4">Belongs to the NapD family.</text>
</comment>
<evidence type="ECO:0000256" key="1">
    <source>
        <dbReference type="ARBA" id="ARBA00004496"/>
    </source>
</evidence>
<sequence length="115" mass="12551">MKLKLVDSSNRFDDKTDQSCEYHIAGVVVYARIEALARVKQALAALPGAQVHGSSAEGRIVLTLEADRSSHVADQLHAAQSIPDVVSIALVYQHHEHADSLNEEIPDETDSSRVH</sequence>
<dbReference type="RefSeq" id="WP_273654951.1">
    <property type="nucleotide sequence ID" value="NZ_JAQQDB010000019.1"/>
</dbReference>
<dbReference type="Proteomes" id="UP001629462">
    <property type="component" value="Unassembled WGS sequence"/>
</dbReference>
<gene>
    <name evidence="4" type="primary">napD</name>
    <name evidence="5" type="ORF">PQR08_20990</name>
</gene>
<accession>A0ABW9CPG6</accession>
<comment type="caution">
    <text evidence="5">The sequence shown here is derived from an EMBL/GenBank/DDBJ whole genome shotgun (WGS) entry which is preliminary data.</text>
</comment>
<evidence type="ECO:0000256" key="2">
    <source>
        <dbReference type="ARBA" id="ARBA00022490"/>
    </source>
</evidence>
<keyword evidence="2 4" id="KW-0963">Cytoplasm</keyword>
<protein>
    <recommendedName>
        <fullName evidence="4">Chaperone NapD</fullName>
    </recommendedName>
    <alternativeName>
        <fullName evidence="4">NapA signal peptide-binding chaperone NapD</fullName>
    </alternativeName>
</protein>
<dbReference type="Gene3D" id="3.30.70.920">
    <property type="match status" value="1"/>
</dbReference>
<evidence type="ECO:0000256" key="3">
    <source>
        <dbReference type="ARBA" id="ARBA00023186"/>
    </source>
</evidence>
<dbReference type="PANTHER" id="PTHR38603:SF1">
    <property type="entry name" value="CHAPERONE NAPD"/>
    <property type="match status" value="1"/>
</dbReference>